<dbReference type="EMBL" id="BAABLF010000026">
    <property type="protein sequence ID" value="GAA5193720.1"/>
    <property type="molecule type" value="Genomic_DNA"/>
</dbReference>
<feature type="chain" id="PRO_5046297240" evidence="1">
    <location>
        <begin position="22"/>
        <end position="336"/>
    </location>
</feature>
<gene>
    <name evidence="3" type="ORF">GCM10025772_25250</name>
</gene>
<evidence type="ECO:0000256" key="1">
    <source>
        <dbReference type="SAM" id="SignalP"/>
    </source>
</evidence>
<dbReference type="InterPro" id="IPR025491">
    <property type="entry name" value="DUF4382"/>
</dbReference>
<reference evidence="4" key="1">
    <citation type="journal article" date="2019" name="Int. J. Syst. Evol. Microbiol.">
        <title>The Global Catalogue of Microorganisms (GCM) 10K type strain sequencing project: providing services to taxonomists for standard genome sequencing and annotation.</title>
        <authorList>
            <consortium name="The Broad Institute Genomics Platform"/>
            <consortium name="The Broad Institute Genome Sequencing Center for Infectious Disease"/>
            <person name="Wu L."/>
            <person name="Ma J."/>
        </authorList>
    </citation>
    <scope>NUCLEOTIDE SEQUENCE [LARGE SCALE GENOMIC DNA]</scope>
    <source>
        <strain evidence="4">JCM 18720</strain>
    </source>
</reference>
<protein>
    <submittedName>
        <fullName evidence="3">DUF4382 domain-containing protein</fullName>
    </submittedName>
</protein>
<evidence type="ECO:0000313" key="4">
    <source>
        <dbReference type="Proteomes" id="UP001501600"/>
    </source>
</evidence>
<comment type="caution">
    <text evidence="3">The sequence shown here is derived from an EMBL/GenBank/DDBJ whole genome shotgun (WGS) entry which is preliminary data.</text>
</comment>
<dbReference type="Proteomes" id="UP001501600">
    <property type="component" value="Unassembled WGS sequence"/>
</dbReference>
<dbReference type="PROSITE" id="PS51257">
    <property type="entry name" value="PROKAR_LIPOPROTEIN"/>
    <property type="match status" value="1"/>
</dbReference>
<keyword evidence="4" id="KW-1185">Reference proteome</keyword>
<feature type="signal peptide" evidence="1">
    <location>
        <begin position="1"/>
        <end position="21"/>
    </location>
</feature>
<evidence type="ECO:0000313" key="3">
    <source>
        <dbReference type="EMBL" id="GAA5193720.1"/>
    </source>
</evidence>
<feature type="domain" description="DUF4382" evidence="2">
    <location>
        <begin position="29"/>
        <end position="190"/>
    </location>
</feature>
<proteinExistence type="predicted"/>
<organism evidence="3 4">
    <name type="scientific">Ferrimonas gelatinilytica</name>
    <dbReference type="NCBI Taxonomy" id="1255257"/>
    <lineage>
        <taxon>Bacteria</taxon>
        <taxon>Pseudomonadati</taxon>
        <taxon>Pseudomonadota</taxon>
        <taxon>Gammaproteobacteria</taxon>
        <taxon>Alteromonadales</taxon>
        <taxon>Ferrimonadaceae</taxon>
        <taxon>Ferrimonas</taxon>
    </lineage>
</organism>
<evidence type="ECO:0000259" key="2">
    <source>
        <dbReference type="Pfam" id="PF14321"/>
    </source>
</evidence>
<keyword evidence="1" id="KW-0732">Signal</keyword>
<name>A0ABP9SD85_9GAMM</name>
<dbReference type="RefSeq" id="WP_345317497.1">
    <property type="nucleotide sequence ID" value="NZ_BAABLF010000026.1"/>
</dbReference>
<accession>A0ABP9SD85</accession>
<dbReference type="Pfam" id="PF14321">
    <property type="entry name" value="DUF4382"/>
    <property type="match status" value="1"/>
</dbReference>
<sequence length="336" mass="35643">MMKSVKSVLAASVVLALSGCGSDSSSPETGTFTLGVSDSPALATNVTIGFDRVVLKGEQTFVYDVTEEGELKQVNLLEFQGQQVEQLVAGQEVPVGPYQMCIYMKNDVTGSANTSFVIAEEVTKGLVSTSQGSCGVADTDFDAENVKEEGRIFLNKKFDIAVGNNAFVAEFNLAKLQGPKGNKDYWTLKPTDVVTIENVSDVGAIKGNVTAELFADCEIEAGGADVNNRGAVYLFPAGASVAGDEGTVSMADFRTTDGYLDTESAPFTAARVDEEGNYEMGFVVAGNYSLGYTCVAQNDDPDMNDMAEEGGFFFFADAADVTVNLEEVTEVNFAVQ</sequence>